<feature type="domain" description="C2H2-type" evidence="7">
    <location>
        <begin position="220"/>
        <end position="242"/>
    </location>
</feature>
<feature type="domain" description="C3H1-type" evidence="6">
    <location>
        <begin position="492"/>
        <end position="519"/>
    </location>
</feature>
<dbReference type="Pfam" id="PF10453">
    <property type="entry name" value="NUFIP1"/>
    <property type="match status" value="1"/>
</dbReference>
<reference evidence="8" key="1">
    <citation type="submission" date="2024-02" db="EMBL/GenBank/DDBJ databases">
        <authorList>
            <consortium name="ELIXIR-Norway"/>
            <consortium name="Elixir Norway"/>
        </authorList>
    </citation>
    <scope>NUCLEOTIDE SEQUENCE</scope>
</reference>
<dbReference type="EMBL" id="OZ019902">
    <property type="protein sequence ID" value="CAK9194566.1"/>
    <property type="molecule type" value="Genomic_DNA"/>
</dbReference>
<name>A0ABP0TEH7_9BRYO</name>
<accession>A0ABP0TEH7</accession>
<dbReference type="PROSITE" id="PS50103">
    <property type="entry name" value="ZF_C3H1"/>
    <property type="match status" value="1"/>
</dbReference>
<evidence type="ECO:0000256" key="1">
    <source>
        <dbReference type="ARBA" id="ARBA00022723"/>
    </source>
</evidence>
<evidence type="ECO:0000256" key="3">
    <source>
        <dbReference type="ARBA" id="ARBA00022833"/>
    </source>
</evidence>
<evidence type="ECO:0000256" key="5">
    <source>
        <dbReference type="SAM" id="MobiDB-lite"/>
    </source>
</evidence>
<dbReference type="Pfam" id="PF00642">
    <property type="entry name" value="zf-CCCH"/>
    <property type="match status" value="1"/>
</dbReference>
<feature type="zinc finger region" description="C3H1-type" evidence="4">
    <location>
        <begin position="492"/>
        <end position="519"/>
    </location>
</feature>
<dbReference type="PANTHER" id="PTHR13309:SF0">
    <property type="entry name" value="FMR1-INTERACTING PROTEIN NUFIP1"/>
    <property type="match status" value="1"/>
</dbReference>
<evidence type="ECO:0000313" key="9">
    <source>
        <dbReference type="Proteomes" id="UP001497512"/>
    </source>
</evidence>
<gene>
    <name evidence="8" type="ORF">CSSPTR1EN2_LOCUS2590</name>
</gene>
<keyword evidence="1 4" id="KW-0479">Metal-binding</keyword>
<proteinExistence type="predicted"/>
<keyword evidence="9" id="KW-1185">Reference proteome</keyword>
<feature type="compositionally biased region" description="Polar residues" evidence="5">
    <location>
        <begin position="109"/>
        <end position="126"/>
    </location>
</feature>
<feature type="region of interest" description="Disordered" evidence="5">
    <location>
        <begin position="517"/>
        <end position="542"/>
    </location>
</feature>
<dbReference type="InterPro" id="IPR036855">
    <property type="entry name" value="Znf_CCCH_sf"/>
</dbReference>
<feature type="region of interest" description="Disordered" evidence="5">
    <location>
        <begin position="1"/>
        <end position="73"/>
    </location>
</feature>
<evidence type="ECO:0000259" key="6">
    <source>
        <dbReference type="PROSITE" id="PS50103"/>
    </source>
</evidence>
<evidence type="ECO:0008006" key="10">
    <source>
        <dbReference type="Google" id="ProtNLM"/>
    </source>
</evidence>
<dbReference type="PROSITE" id="PS00028">
    <property type="entry name" value="ZINC_FINGER_C2H2_1"/>
    <property type="match status" value="1"/>
</dbReference>
<keyword evidence="2 4" id="KW-0863">Zinc-finger</keyword>
<dbReference type="InterPro" id="IPR019496">
    <property type="entry name" value="NUFIP1_cons_dom"/>
</dbReference>
<dbReference type="InterPro" id="IPR013087">
    <property type="entry name" value="Znf_C2H2_type"/>
</dbReference>
<protein>
    <recommendedName>
        <fullName evidence="10">C3H1-type domain-containing protein</fullName>
    </recommendedName>
</protein>
<sequence length="652" mass="72349">MRPAQRNMYGQPAGMRYSASPSHLHPPPQPGHGRGHALSQGLDQAHSHMQQHSPIQPRLGRGHALSQGLDQAHSHMQPQLYSSMPSMGIPIGNAGMPFQYDYTPSSAAREASQQPWSASFLRTSRPQWEPRVDLSGPSWQENGPFMNPNAHHTKPLHAYHILPESSEDRAFGNVRSIDSGMGRGRGIFGGRHVSMSKDPHPFSCQPVEAPPVVVLQAKSLRCEPCEKTFDVLSQMKAHMSSHVLCDEPSCSFSASGKMVKEHKQMVHGKKNASLSMKAIKDAALCSKESEDEVRRWCEERKRNYPTTSNIKRKVAVSSLQARKARGELMDEDARLRRQRLKEVLQRQAELGVPVAEIPSYYISDRYGRDHSKLSSNNQNGAENVAPAQNTLSNQMSTQVNGVKQECSPRAETCETQTEEKGKKPFKIARIDLDPPDTVNGSISLPGLSVFENSSGEISNSTNENELTDAVLGSGALSDLSNQKSTGLKPTHRTSEQPCYFFQRGRCKKGSRCHFVHDRQQRRKGGEERANMRGKDRQKGASSSILRPSLLSKLLDSSIRADKSRILECLRFFVQNSFLLEWPTRPLEFSNWLEEDVGGNIPEQEASPPLDVLAADAALVEAIDVNGVEIEEFDPGNWEPVTVGQPESSNEEM</sequence>
<dbReference type="PANTHER" id="PTHR13309">
    <property type="entry name" value="NUCLEAR FRAGILE X MENTAL RETARDATION PROTEIN INTERACTING PROTEIN 1"/>
    <property type="match status" value="1"/>
</dbReference>
<keyword evidence="3 4" id="KW-0862">Zinc</keyword>
<feature type="region of interest" description="Disordered" evidence="5">
    <location>
        <begin position="109"/>
        <end position="131"/>
    </location>
</feature>
<dbReference type="InterPro" id="IPR039136">
    <property type="entry name" value="NUFIP1-like"/>
</dbReference>
<organism evidence="8 9">
    <name type="scientific">Sphagnum troendelagicum</name>
    <dbReference type="NCBI Taxonomy" id="128251"/>
    <lineage>
        <taxon>Eukaryota</taxon>
        <taxon>Viridiplantae</taxon>
        <taxon>Streptophyta</taxon>
        <taxon>Embryophyta</taxon>
        <taxon>Bryophyta</taxon>
        <taxon>Sphagnophytina</taxon>
        <taxon>Sphagnopsida</taxon>
        <taxon>Sphagnales</taxon>
        <taxon>Sphagnaceae</taxon>
        <taxon>Sphagnum</taxon>
    </lineage>
</organism>
<dbReference type="Proteomes" id="UP001497512">
    <property type="component" value="Chromosome 10"/>
</dbReference>
<evidence type="ECO:0000256" key="4">
    <source>
        <dbReference type="PROSITE-ProRule" id="PRU00723"/>
    </source>
</evidence>
<dbReference type="SMART" id="SM00356">
    <property type="entry name" value="ZnF_C3H1"/>
    <property type="match status" value="1"/>
</dbReference>
<dbReference type="PROSITE" id="PS50157">
    <property type="entry name" value="ZINC_FINGER_C2H2_2"/>
    <property type="match status" value="1"/>
</dbReference>
<evidence type="ECO:0000256" key="2">
    <source>
        <dbReference type="ARBA" id="ARBA00022771"/>
    </source>
</evidence>
<evidence type="ECO:0000259" key="7">
    <source>
        <dbReference type="PROSITE" id="PS50157"/>
    </source>
</evidence>
<dbReference type="Gene3D" id="4.10.1000.10">
    <property type="entry name" value="Zinc finger, CCCH-type"/>
    <property type="match status" value="1"/>
</dbReference>
<evidence type="ECO:0000313" key="8">
    <source>
        <dbReference type="EMBL" id="CAK9194566.1"/>
    </source>
</evidence>
<dbReference type="SUPFAM" id="SSF90229">
    <property type="entry name" value="CCCH zinc finger"/>
    <property type="match status" value="1"/>
</dbReference>
<feature type="compositionally biased region" description="Basic and acidic residues" evidence="5">
    <location>
        <begin position="517"/>
        <end position="538"/>
    </location>
</feature>
<dbReference type="InterPro" id="IPR000571">
    <property type="entry name" value="Znf_CCCH"/>
</dbReference>